<feature type="compositionally biased region" description="Pro residues" evidence="1">
    <location>
        <begin position="476"/>
        <end position="489"/>
    </location>
</feature>
<reference evidence="3 4" key="1">
    <citation type="submission" date="2024-02" db="EMBL/GenBank/DDBJ databases">
        <authorList>
            <person name="Chen Y."/>
            <person name="Shah S."/>
            <person name="Dougan E. K."/>
            <person name="Thang M."/>
            <person name="Chan C."/>
        </authorList>
    </citation>
    <scope>NUCLEOTIDE SEQUENCE [LARGE SCALE GENOMIC DNA]</scope>
</reference>
<dbReference type="InterPro" id="IPR013103">
    <property type="entry name" value="RVT_2"/>
</dbReference>
<evidence type="ECO:0000313" key="4">
    <source>
        <dbReference type="Proteomes" id="UP001642484"/>
    </source>
</evidence>
<feature type="region of interest" description="Disordered" evidence="1">
    <location>
        <begin position="612"/>
        <end position="641"/>
    </location>
</feature>
<keyword evidence="4" id="KW-1185">Reference proteome</keyword>
<sequence length="1340" mass="150306">MRDQVTNKPHKKPTVVQMNHAAITTEMFPQRLCECQPGEHQPIEGSVQVWDQQLGKMKSVRRSTLAAQWPDGFCDWLLSGLEALMDESENMKVELHQHTPDTRVWEAVPVEVEPTAEGQLRQQMAVTDGLHRYDYISFLGASNGLSRKVRSTLAHLHVALGHISNDKLARMMSQNGAKPVVLQAIKDLDCQICKQVVAPHTTPKAAYARPMSFNVRACADTFYVWDAKATKFAVTHVLDAFSLYQMAIATVDASAQSTVESLLRTFSMYHDMVPPSASSRMGLAERHGSVLKLLVMKIIKEKTIIGLEEVQTAVASAVASRNLQSRVAGFSPVQLIFGKEMSLPGNLMEAIAGQFKFQIANPQTMDEAIHRASSIRRAATEAYQWLKASDALKKAAGSRARLPRLELLVEGSMVMFYEPPVSRRGLARRLQDQVSWVGPAVVVAVERFDGEALQDLMKKLQSGRVNADIVPEDEPVPLPAPADPDPRYPPVEFSDDEQPVEDKPVRVEDLHRATSVLDDMPISVARKIKKKADQGQADRSTRRKLDAEASSIRATVASSSAVDPALTSVRQKRDFYETAFKSTQEHLKKMKTKLEKKEAMVVVPVRDCELAEEGGELEAPNSADPYYSPFSEDTNETSPSMDSPFIEVDMFAVPSVYDDQGNPHEVSHDMYVVDMLRECPPINVDYDVLEADWRPDGERRIGIRRRNPTPCVRAKVPVAKWRTCSSVGRTHESYGECTFNLDSTSLRRAWFLMKTTHKMHKVFLLKYLDYRVYGLLRRHLKANAAYQVLVAEGQAANFIDPADGLHADQSHRLEVALDVLECFQAFQATAAPIYFDHDALAPVMPDEEVHASEVLPSRFVLVNKADPKNTHPTDDDLALAKLKARLVIAGHRDQRAGDYATDAPTASLVAHNFLCFVAAQFRWRMYFADISAAFLQGDYLPEGRRVFVQSPKNYPLFVRQFLLTKVPPGARTDLFRTKKAGFGLAESPRLWYQRFSRDIMSIGGKELRLAPGVFAFYNPEGQVWAMLAVHVDDVRFIGSEEAEQKLWPQLKSLFTFGDWVHPKEDTKFCGRWERQNDDYSITLQMNEYSKKVKDPPSRSNPQSRQPQVRADLLYGCSRIQQLNGTNDPTALSELKILVERAREPRYQVFRHLGCRINDMMALAVSDASFGGMPKGLLKRVVRSSLAAEVSQAAMAMEEVAVMDFKTGYDLLNGTSLAEDKRMAIDVASMRQALHEDGGSRTVRWVPGEEILADDLTKLVGNQKLIAVMEDGMWALKDTEEAKRLRADAAVRKRTYRFIRKNSVLRSATEQEVKLMRRLRTQASELDPVGARCFLGLAGPE</sequence>
<feature type="non-terminal residue" evidence="3">
    <location>
        <position position="1340"/>
    </location>
</feature>
<evidence type="ECO:0000259" key="2">
    <source>
        <dbReference type="Pfam" id="PF07727"/>
    </source>
</evidence>
<proteinExistence type="predicted"/>
<dbReference type="Pfam" id="PF07727">
    <property type="entry name" value="RVT_2"/>
    <property type="match status" value="1"/>
</dbReference>
<gene>
    <name evidence="3" type="ORF">CCMP2556_LOCUS55468</name>
</gene>
<dbReference type="EMBL" id="CAXAMN010028989">
    <property type="protein sequence ID" value="CAK9118374.1"/>
    <property type="molecule type" value="Genomic_DNA"/>
</dbReference>
<feature type="non-terminal residue" evidence="3">
    <location>
        <position position="1"/>
    </location>
</feature>
<protein>
    <recommendedName>
        <fullName evidence="2">Reverse transcriptase Ty1/copia-type domain-containing protein</fullName>
    </recommendedName>
</protein>
<evidence type="ECO:0000256" key="1">
    <source>
        <dbReference type="SAM" id="MobiDB-lite"/>
    </source>
</evidence>
<comment type="caution">
    <text evidence="3">The sequence shown here is derived from an EMBL/GenBank/DDBJ whole genome shotgun (WGS) entry which is preliminary data.</text>
</comment>
<organism evidence="3 4">
    <name type="scientific">Durusdinium trenchii</name>
    <dbReference type="NCBI Taxonomy" id="1381693"/>
    <lineage>
        <taxon>Eukaryota</taxon>
        <taxon>Sar</taxon>
        <taxon>Alveolata</taxon>
        <taxon>Dinophyceae</taxon>
        <taxon>Suessiales</taxon>
        <taxon>Symbiodiniaceae</taxon>
        <taxon>Durusdinium</taxon>
    </lineage>
</organism>
<feature type="region of interest" description="Disordered" evidence="1">
    <location>
        <begin position="528"/>
        <end position="548"/>
    </location>
</feature>
<name>A0ABP0T125_9DINO</name>
<evidence type="ECO:0000313" key="3">
    <source>
        <dbReference type="EMBL" id="CAK9118374.1"/>
    </source>
</evidence>
<feature type="region of interest" description="Disordered" evidence="1">
    <location>
        <begin position="470"/>
        <end position="489"/>
    </location>
</feature>
<accession>A0ABP0T125</accession>
<feature type="domain" description="Reverse transcriptase Ty1/copia-type" evidence="2">
    <location>
        <begin position="874"/>
        <end position="1060"/>
    </location>
</feature>
<dbReference type="Proteomes" id="UP001642484">
    <property type="component" value="Unassembled WGS sequence"/>
</dbReference>